<gene>
    <name evidence="5" type="ORF">GCM10011323_04340</name>
</gene>
<evidence type="ECO:0000256" key="2">
    <source>
        <dbReference type="ARBA" id="ARBA00023125"/>
    </source>
</evidence>
<dbReference type="Pfam" id="PF12833">
    <property type="entry name" value="HTH_18"/>
    <property type="match status" value="1"/>
</dbReference>
<evidence type="ECO:0000256" key="1">
    <source>
        <dbReference type="ARBA" id="ARBA00023015"/>
    </source>
</evidence>
<keyword evidence="2" id="KW-0238">DNA-binding</keyword>
<feature type="domain" description="HTH araC/xylS-type" evidence="4">
    <location>
        <begin position="188"/>
        <end position="286"/>
    </location>
</feature>
<dbReference type="InterPro" id="IPR014710">
    <property type="entry name" value="RmlC-like_jellyroll"/>
</dbReference>
<evidence type="ECO:0000259" key="4">
    <source>
        <dbReference type="PROSITE" id="PS01124"/>
    </source>
</evidence>
<dbReference type="RefSeq" id="WP_188499864.1">
    <property type="nucleotide sequence ID" value="NZ_BMFP01000001.1"/>
</dbReference>
<dbReference type="PANTHER" id="PTHR43280:SF32">
    <property type="entry name" value="TRANSCRIPTIONAL REGULATORY PROTEIN"/>
    <property type="match status" value="1"/>
</dbReference>
<name>A0ABQ1VX87_9BACT</name>
<dbReference type="SMART" id="SM00342">
    <property type="entry name" value="HTH_ARAC"/>
    <property type="match status" value="1"/>
</dbReference>
<sequence>MAENDAAPRIVKLESSLPFEIHSMQWINRNRGQRIATPHSHEQFVVIWVKSGSGTHYIDLEKHELKGGSVYCLSPGQIHLLKSSEDIDGIVISFSADFLCLSGEHYDLLFNSGLFYASPQTPVIPVSPEMHLELEDITQLMQKEFDNFFLLRSEILGSFLRIFLLYLAKHVEEAGRPVSRSRNMELIRHFLALVEQHFTSRRMVSDYAYELAVTPNYLNEVVKKTTGSSASDHIKQRVVLEAKRQAAYTDVSMKEIAFGLGFEDVAHFSKYFKNATGINFSDFKKNASLLFS</sequence>
<keyword evidence="6" id="KW-1185">Reference proteome</keyword>
<dbReference type="SUPFAM" id="SSF46689">
    <property type="entry name" value="Homeodomain-like"/>
    <property type="match status" value="1"/>
</dbReference>
<dbReference type="InterPro" id="IPR009057">
    <property type="entry name" value="Homeodomain-like_sf"/>
</dbReference>
<evidence type="ECO:0000256" key="3">
    <source>
        <dbReference type="ARBA" id="ARBA00023163"/>
    </source>
</evidence>
<comment type="caution">
    <text evidence="5">The sequence shown here is derived from an EMBL/GenBank/DDBJ whole genome shotgun (WGS) entry which is preliminary data.</text>
</comment>
<dbReference type="PROSITE" id="PS01124">
    <property type="entry name" value="HTH_ARAC_FAMILY_2"/>
    <property type="match status" value="1"/>
</dbReference>
<reference evidence="6" key="1">
    <citation type="journal article" date="2019" name="Int. J. Syst. Evol. Microbiol.">
        <title>The Global Catalogue of Microorganisms (GCM) 10K type strain sequencing project: providing services to taxonomists for standard genome sequencing and annotation.</title>
        <authorList>
            <consortium name="The Broad Institute Genomics Platform"/>
            <consortium name="The Broad Institute Genome Sequencing Center for Infectious Disease"/>
            <person name="Wu L."/>
            <person name="Ma J."/>
        </authorList>
    </citation>
    <scope>NUCLEOTIDE SEQUENCE [LARGE SCALE GENOMIC DNA]</scope>
    <source>
        <strain evidence="6">CGMCC 1.12749</strain>
    </source>
</reference>
<dbReference type="InterPro" id="IPR003313">
    <property type="entry name" value="AraC-bd"/>
</dbReference>
<dbReference type="Gene3D" id="1.10.10.60">
    <property type="entry name" value="Homeodomain-like"/>
    <property type="match status" value="1"/>
</dbReference>
<evidence type="ECO:0000313" key="6">
    <source>
        <dbReference type="Proteomes" id="UP000634043"/>
    </source>
</evidence>
<dbReference type="Pfam" id="PF02311">
    <property type="entry name" value="AraC_binding"/>
    <property type="match status" value="1"/>
</dbReference>
<organism evidence="5 6">
    <name type="scientific">Pontibacter amylolyticus</name>
    <dbReference type="NCBI Taxonomy" id="1424080"/>
    <lineage>
        <taxon>Bacteria</taxon>
        <taxon>Pseudomonadati</taxon>
        <taxon>Bacteroidota</taxon>
        <taxon>Cytophagia</taxon>
        <taxon>Cytophagales</taxon>
        <taxon>Hymenobacteraceae</taxon>
        <taxon>Pontibacter</taxon>
    </lineage>
</organism>
<accession>A0ABQ1VX87</accession>
<dbReference type="PANTHER" id="PTHR43280">
    <property type="entry name" value="ARAC-FAMILY TRANSCRIPTIONAL REGULATOR"/>
    <property type="match status" value="1"/>
</dbReference>
<evidence type="ECO:0000313" key="5">
    <source>
        <dbReference type="EMBL" id="GGG02627.1"/>
    </source>
</evidence>
<proteinExistence type="predicted"/>
<dbReference type="InterPro" id="IPR018060">
    <property type="entry name" value="HTH_AraC"/>
</dbReference>
<dbReference type="EMBL" id="BMFP01000001">
    <property type="protein sequence ID" value="GGG02627.1"/>
    <property type="molecule type" value="Genomic_DNA"/>
</dbReference>
<protein>
    <submittedName>
        <fullName evidence="5">Transcriptional regulator</fullName>
    </submittedName>
</protein>
<keyword evidence="3" id="KW-0804">Transcription</keyword>
<dbReference type="Proteomes" id="UP000634043">
    <property type="component" value="Unassembled WGS sequence"/>
</dbReference>
<keyword evidence="1" id="KW-0805">Transcription regulation</keyword>
<dbReference type="SUPFAM" id="SSF51215">
    <property type="entry name" value="Regulatory protein AraC"/>
    <property type="match status" value="1"/>
</dbReference>
<dbReference type="Gene3D" id="2.60.120.10">
    <property type="entry name" value="Jelly Rolls"/>
    <property type="match status" value="1"/>
</dbReference>
<dbReference type="InterPro" id="IPR037923">
    <property type="entry name" value="HTH-like"/>
</dbReference>